<keyword evidence="3" id="KW-1185">Reference proteome</keyword>
<comment type="caution">
    <text evidence="2">The sequence shown here is derived from an EMBL/GenBank/DDBJ whole genome shotgun (WGS) entry which is preliminary data.</text>
</comment>
<protein>
    <submittedName>
        <fullName evidence="2">Uncharacterized protein</fullName>
    </submittedName>
</protein>
<feature type="compositionally biased region" description="Acidic residues" evidence="1">
    <location>
        <begin position="80"/>
        <end position="90"/>
    </location>
</feature>
<sequence>MHIRVPSLRFHRDRFHLGNIISIRPDKLWSRRLSSMSADARHHVGKNTNKRRKDPTTVVAITERNSICKSRKQKSKVTEAEEEEEEAEEAMEWRRQGTPDILDGPMPQQVVYI</sequence>
<gene>
    <name evidence="2" type="ORF">V1477_019793</name>
</gene>
<reference evidence="2 3" key="1">
    <citation type="journal article" date="2024" name="Ann. Entomol. Soc. Am.">
        <title>Genomic analyses of the southern and eastern yellowjacket wasps (Hymenoptera: Vespidae) reveal evolutionary signatures of social life.</title>
        <authorList>
            <person name="Catto M.A."/>
            <person name="Caine P.B."/>
            <person name="Orr S.E."/>
            <person name="Hunt B.G."/>
            <person name="Goodisman M.A.D."/>
        </authorList>
    </citation>
    <scope>NUCLEOTIDE SEQUENCE [LARGE SCALE GENOMIC DNA]</scope>
    <source>
        <strain evidence="2">232</strain>
        <tissue evidence="2">Head and thorax</tissue>
    </source>
</reference>
<dbReference type="EMBL" id="JAYRBN010000115">
    <property type="protein sequence ID" value="KAL2723202.1"/>
    <property type="molecule type" value="Genomic_DNA"/>
</dbReference>
<organism evidence="2 3">
    <name type="scientific">Vespula maculifrons</name>
    <name type="common">Eastern yellow jacket</name>
    <name type="synonym">Wasp</name>
    <dbReference type="NCBI Taxonomy" id="7453"/>
    <lineage>
        <taxon>Eukaryota</taxon>
        <taxon>Metazoa</taxon>
        <taxon>Ecdysozoa</taxon>
        <taxon>Arthropoda</taxon>
        <taxon>Hexapoda</taxon>
        <taxon>Insecta</taxon>
        <taxon>Pterygota</taxon>
        <taxon>Neoptera</taxon>
        <taxon>Endopterygota</taxon>
        <taxon>Hymenoptera</taxon>
        <taxon>Apocrita</taxon>
        <taxon>Aculeata</taxon>
        <taxon>Vespoidea</taxon>
        <taxon>Vespidae</taxon>
        <taxon>Vespinae</taxon>
        <taxon>Vespula</taxon>
    </lineage>
</organism>
<feature type="region of interest" description="Disordered" evidence="1">
    <location>
        <begin position="70"/>
        <end position="113"/>
    </location>
</feature>
<dbReference type="AlphaFoldDB" id="A0ABD2AS99"/>
<dbReference type="Proteomes" id="UP001607303">
    <property type="component" value="Unassembled WGS sequence"/>
</dbReference>
<name>A0ABD2AS99_VESMC</name>
<evidence type="ECO:0000313" key="3">
    <source>
        <dbReference type="Proteomes" id="UP001607303"/>
    </source>
</evidence>
<evidence type="ECO:0000256" key="1">
    <source>
        <dbReference type="SAM" id="MobiDB-lite"/>
    </source>
</evidence>
<feature type="compositionally biased region" description="Basic residues" evidence="1">
    <location>
        <begin position="43"/>
        <end position="53"/>
    </location>
</feature>
<accession>A0ABD2AS99</accession>
<feature type="region of interest" description="Disordered" evidence="1">
    <location>
        <begin position="36"/>
        <end position="57"/>
    </location>
</feature>
<proteinExistence type="predicted"/>
<evidence type="ECO:0000313" key="2">
    <source>
        <dbReference type="EMBL" id="KAL2723202.1"/>
    </source>
</evidence>